<keyword evidence="2" id="KW-1185">Reference proteome</keyword>
<evidence type="ECO:0000313" key="1">
    <source>
        <dbReference type="EMBL" id="KAK3796979.1"/>
    </source>
</evidence>
<organism evidence="1 2">
    <name type="scientific">Elysia crispata</name>
    <name type="common">lettuce slug</name>
    <dbReference type="NCBI Taxonomy" id="231223"/>
    <lineage>
        <taxon>Eukaryota</taxon>
        <taxon>Metazoa</taxon>
        <taxon>Spiralia</taxon>
        <taxon>Lophotrochozoa</taxon>
        <taxon>Mollusca</taxon>
        <taxon>Gastropoda</taxon>
        <taxon>Heterobranchia</taxon>
        <taxon>Euthyneura</taxon>
        <taxon>Panpulmonata</taxon>
        <taxon>Sacoglossa</taxon>
        <taxon>Placobranchoidea</taxon>
        <taxon>Plakobranchidae</taxon>
        <taxon>Elysia</taxon>
    </lineage>
</organism>
<comment type="caution">
    <text evidence="1">The sequence shown here is derived from an EMBL/GenBank/DDBJ whole genome shotgun (WGS) entry which is preliminary data.</text>
</comment>
<dbReference type="Proteomes" id="UP001283361">
    <property type="component" value="Unassembled WGS sequence"/>
</dbReference>
<protein>
    <submittedName>
        <fullName evidence="1">Uncharacterized protein</fullName>
    </submittedName>
</protein>
<accession>A0AAE1E795</accession>
<dbReference type="EMBL" id="JAWDGP010000819">
    <property type="protein sequence ID" value="KAK3796979.1"/>
    <property type="molecule type" value="Genomic_DNA"/>
</dbReference>
<proteinExistence type="predicted"/>
<gene>
    <name evidence="1" type="ORF">RRG08_055038</name>
</gene>
<name>A0AAE1E795_9GAST</name>
<dbReference type="AlphaFoldDB" id="A0AAE1E795"/>
<sequence length="387" mass="43765">MYISGDSHHVGSDPTGQVSTTIRGVWLMSTTIRGVWLMSSMSGCNNDTWCAVDVNTIHGVWLMPTMSGCNNDTWCVVDVNHDTWSVVDANYEWLLDRTLVGGKVLVLVVRDSLYTGIKLENLRWTNLDGTLSQGRVTPARLVQILICLEPAVTSRYFPQSRSAEFHCLVLHSIIVPGKPYVVSRFFLMLTVHKWMTSRSFLLLVSAGRKPGHELELDRGQQSGVRAMTTTIRAPCQANCHCPTRSPHRLFLFLSFCFASWNRLKDVRYMDCQTRGCILEQANRIHGCILYPGTVSDTWTYPAAGQQNTLMYPISWNSVRHMDVSCSGPTYVRRRYPNSIEPRVGKFSGSTPAICRGESYTVTRRRRLISSVRHGMPWVRRDPILTVT</sequence>
<evidence type="ECO:0000313" key="2">
    <source>
        <dbReference type="Proteomes" id="UP001283361"/>
    </source>
</evidence>
<reference evidence="1" key="1">
    <citation type="journal article" date="2023" name="G3 (Bethesda)">
        <title>A reference genome for the long-term kleptoplast-retaining sea slug Elysia crispata morphotype clarki.</title>
        <authorList>
            <person name="Eastman K.E."/>
            <person name="Pendleton A.L."/>
            <person name="Shaikh M.A."/>
            <person name="Suttiyut T."/>
            <person name="Ogas R."/>
            <person name="Tomko P."/>
            <person name="Gavelis G."/>
            <person name="Widhalm J.R."/>
            <person name="Wisecaver J.H."/>
        </authorList>
    </citation>
    <scope>NUCLEOTIDE SEQUENCE</scope>
    <source>
        <strain evidence="1">ECLA1</strain>
    </source>
</reference>